<dbReference type="RefSeq" id="WP_410023399.1">
    <property type="nucleotide sequence ID" value="NZ_JBGMEG010000001.1"/>
</dbReference>
<dbReference type="Proteomes" id="UP001637993">
    <property type="component" value="Unassembled WGS sequence"/>
</dbReference>
<gene>
    <name evidence="1" type="ORF">AB9Q04_00225</name>
</gene>
<dbReference type="EMBL" id="JBGMEG010000001">
    <property type="protein sequence ID" value="MFO3716774.1"/>
    <property type="molecule type" value="Genomic_DNA"/>
</dbReference>
<organism evidence="1 2">
    <name type="scientific">Anaerococcus groningensis</name>
    <dbReference type="NCBI Taxonomy" id="3115616"/>
    <lineage>
        <taxon>Bacteria</taxon>
        <taxon>Bacillati</taxon>
        <taxon>Bacillota</taxon>
        <taxon>Tissierellia</taxon>
        <taxon>Tissierellales</taxon>
        <taxon>Peptoniphilaceae</taxon>
        <taxon>Anaerococcus</taxon>
    </lineage>
</organism>
<accession>A0ABW9MY95</accession>
<comment type="caution">
    <text evidence="1">The sequence shown here is derived from an EMBL/GenBank/DDBJ whole genome shotgun (WGS) entry which is preliminary data.</text>
</comment>
<reference evidence="1 2" key="1">
    <citation type="journal article" date="2025" name="Anaerobe">
        <title>Description of Anaerococcus kampingiae sp. nov., Anaerococcus groningensis sp. nov., Anaerococcus martiniensis sp. nov., and Anaerococcus cruorum sp. nov., isolated from human clinical specimens.</title>
        <authorList>
            <person name="Boiten K.E."/>
            <person name="Meijer J."/>
            <person name="van Wezel E.M."/>
            <person name="Veloo A.C.M."/>
        </authorList>
    </citation>
    <scope>NUCLEOTIDE SEQUENCE [LARGE SCALE GENOMIC DNA]</scope>
    <source>
        <strain evidence="1 2">ENR1011</strain>
    </source>
</reference>
<protein>
    <submittedName>
        <fullName evidence="1">Uncharacterized protein</fullName>
    </submittedName>
</protein>
<proteinExistence type="predicted"/>
<sequence length="41" mass="4660">MDNKCIINNTFAAESVFSCVSYSIFAYIKKLRFTIALVCYA</sequence>
<evidence type="ECO:0000313" key="1">
    <source>
        <dbReference type="EMBL" id="MFO3716774.1"/>
    </source>
</evidence>
<evidence type="ECO:0000313" key="2">
    <source>
        <dbReference type="Proteomes" id="UP001637993"/>
    </source>
</evidence>
<keyword evidence="2" id="KW-1185">Reference proteome</keyword>
<name>A0ABW9MY95_9FIRM</name>